<evidence type="ECO:0000256" key="6">
    <source>
        <dbReference type="SAM" id="Phobius"/>
    </source>
</evidence>
<feature type="transmembrane region" description="Helical" evidence="6">
    <location>
        <begin position="53"/>
        <end position="74"/>
    </location>
</feature>
<dbReference type="InterPro" id="IPR051843">
    <property type="entry name" value="CPA1_transporter"/>
</dbReference>
<dbReference type="GO" id="GO:0016020">
    <property type="term" value="C:membrane"/>
    <property type="evidence" value="ECO:0007669"/>
    <property type="project" value="UniProtKB-SubCell"/>
</dbReference>
<accession>A0A9R1T9N8</accession>
<evidence type="ECO:0000256" key="3">
    <source>
        <dbReference type="ARBA" id="ARBA00022692"/>
    </source>
</evidence>
<comment type="similarity">
    <text evidence="2">Belongs to the monovalent cation:proton antiporter 1 (CPA1) transporter (TC 2.A.36) family.</text>
</comment>
<gene>
    <name evidence="9" type="primary">LOC105268325</name>
</gene>
<organism evidence="8 9">
    <name type="scientific">Fopius arisanus</name>
    <dbReference type="NCBI Taxonomy" id="64838"/>
    <lineage>
        <taxon>Eukaryota</taxon>
        <taxon>Metazoa</taxon>
        <taxon>Ecdysozoa</taxon>
        <taxon>Arthropoda</taxon>
        <taxon>Hexapoda</taxon>
        <taxon>Insecta</taxon>
        <taxon>Pterygota</taxon>
        <taxon>Neoptera</taxon>
        <taxon>Endopterygota</taxon>
        <taxon>Hymenoptera</taxon>
        <taxon>Apocrita</taxon>
        <taxon>Ichneumonoidea</taxon>
        <taxon>Braconidae</taxon>
        <taxon>Opiinae</taxon>
        <taxon>Fopius</taxon>
    </lineage>
</organism>
<protein>
    <recommendedName>
        <fullName evidence="7">Cation/H+ exchanger transmembrane domain-containing protein</fullName>
    </recommendedName>
</protein>
<keyword evidence="3 6" id="KW-0812">Transmembrane</keyword>
<evidence type="ECO:0000256" key="4">
    <source>
        <dbReference type="ARBA" id="ARBA00022989"/>
    </source>
</evidence>
<feature type="domain" description="Cation/H+ exchanger transmembrane" evidence="7">
    <location>
        <begin position="104"/>
        <end position="471"/>
    </location>
</feature>
<feature type="transmembrane region" description="Helical" evidence="6">
    <location>
        <begin position="309"/>
        <end position="327"/>
    </location>
</feature>
<dbReference type="PANTHER" id="PTHR31102:SF1">
    <property type="entry name" value="CATION_H+ EXCHANGER DOMAIN-CONTAINING PROTEIN"/>
    <property type="match status" value="1"/>
</dbReference>
<feature type="transmembrane region" description="Helical" evidence="6">
    <location>
        <begin position="168"/>
        <end position="193"/>
    </location>
</feature>
<evidence type="ECO:0000313" key="9">
    <source>
        <dbReference type="RefSeq" id="XP_011306079.1"/>
    </source>
</evidence>
<evidence type="ECO:0000256" key="5">
    <source>
        <dbReference type="ARBA" id="ARBA00023136"/>
    </source>
</evidence>
<comment type="subcellular location">
    <subcellularLocation>
        <location evidence="1">Membrane</location>
        <topology evidence="1">Multi-pass membrane protein</topology>
    </subcellularLocation>
</comment>
<feature type="transmembrane region" description="Helical" evidence="6">
    <location>
        <begin position="467"/>
        <end position="492"/>
    </location>
</feature>
<feature type="transmembrane region" description="Helical" evidence="6">
    <location>
        <begin position="199"/>
        <end position="222"/>
    </location>
</feature>
<dbReference type="AlphaFoldDB" id="A0A9R1T9N8"/>
<dbReference type="GeneID" id="105268325"/>
<dbReference type="RefSeq" id="XP_011306079.1">
    <property type="nucleotide sequence ID" value="XM_011307777.1"/>
</dbReference>
<dbReference type="Proteomes" id="UP000694866">
    <property type="component" value="Unplaced"/>
</dbReference>
<feature type="transmembrane region" description="Helical" evidence="6">
    <location>
        <begin position="86"/>
        <end position="104"/>
    </location>
</feature>
<evidence type="ECO:0000259" key="7">
    <source>
        <dbReference type="Pfam" id="PF00999"/>
    </source>
</evidence>
<dbReference type="InterPro" id="IPR006153">
    <property type="entry name" value="Cation/H_exchanger_TM"/>
</dbReference>
<evidence type="ECO:0000256" key="1">
    <source>
        <dbReference type="ARBA" id="ARBA00004141"/>
    </source>
</evidence>
<keyword evidence="4 6" id="KW-1133">Transmembrane helix</keyword>
<sequence>MADAQEQIYENEGNGLDETCCGRAIFCHPVIRNIPVNHAISSCLGEAITWSSILWLLTCLSILTVAFGTLYFLIGPSMTPGGSLFGLFWLIVSSYALGWSLAYIPYLNIPPVFGMLLAGMIFSGTGIYDIHEEIGAGTTGKIRTICLTFIMIRAGLQLTTTAIRRHPYFLLCLALIPCTVEFFTVGLACKFILDYPWHWAFLTGTIVACMSPVVTVNCILALADKGYGEDRGMATLLCTAASIDDVHIVSLFSVCYSFVFTDKDDHGLSSYIPRGVRDLLIGLAVGLVLGVIFTFLPHRNTKYVTWYRVVSLVLGCLMCTIGASKLAVTGGGYLATVSMSFIAARGWKLLSGVTFDVTPLRLVIHFIWHFMQPVLVGVIGAEIDFTLWSPERFGLHVLCIILGLAARSACAILATYRTPFTMKERVFVAFAWLPKGTLQAALAPMALEEARRTDDENEISIAIDVVRISVVAIVFLAPLGAVIMMVSGPLLLNRLEEDEIHRHRQLSFLRWTSLQPVHNNRQRNSSIRRQS</sequence>
<dbReference type="GO" id="GO:1902600">
    <property type="term" value="P:proton transmembrane transport"/>
    <property type="evidence" value="ECO:0007669"/>
    <property type="project" value="InterPro"/>
</dbReference>
<dbReference type="OrthoDB" id="423807at2759"/>
<dbReference type="Pfam" id="PF00999">
    <property type="entry name" value="Na_H_Exchanger"/>
    <property type="match status" value="1"/>
</dbReference>
<feature type="transmembrane region" description="Helical" evidence="6">
    <location>
        <begin position="393"/>
        <end position="414"/>
    </location>
</feature>
<dbReference type="KEGG" id="fas:105268325"/>
<keyword evidence="8" id="KW-1185">Reference proteome</keyword>
<name>A0A9R1T9N8_9HYME</name>
<keyword evidence="5 6" id="KW-0472">Membrane</keyword>
<reference evidence="9" key="1">
    <citation type="submission" date="2025-08" db="UniProtKB">
        <authorList>
            <consortium name="RefSeq"/>
        </authorList>
    </citation>
    <scope>IDENTIFICATION</scope>
    <source>
        <strain evidence="9">USDA-PBARC FA_bdor</strain>
        <tissue evidence="9">Whole organism</tissue>
    </source>
</reference>
<proteinExistence type="inferred from homology"/>
<evidence type="ECO:0000256" key="2">
    <source>
        <dbReference type="ARBA" id="ARBA00007367"/>
    </source>
</evidence>
<evidence type="ECO:0000313" key="8">
    <source>
        <dbReference type="Proteomes" id="UP000694866"/>
    </source>
</evidence>
<dbReference type="GO" id="GO:0015297">
    <property type="term" value="F:antiporter activity"/>
    <property type="evidence" value="ECO:0007669"/>
    <property type="project" value="InterPro"/>
</dbReference>
<feature type="transmembrane region" description="Helical" evidence="6">
    <location>
        <begin position="279"/>
        <end position="297"/>
    </location>
</feature>
<dbReference type="PANTHER" id="PTHR31102">
    <property type="match status" value="1"/>
</dbReference>